<evidence type="ECO:0000313" key="1">
    <source>
        <dbReference type="EMBL" id="ANO35410.1"/>
    </source>
</evidence>
<accession>A0AAN0XZB9</accession>
<geneLocation type="plasmid" evidence="1 2">
    <name>unnamed1</name>
</geneLocation>
<keyword evidence="1" id="KW-0614">Plasmid</keyword>
<dbReference type="Proteomes" id="UP000092018">
    <property type="component" value="Plasmid unnamed1"/>
</dbReference>
<name>A0AAN0XZB9_9VIBR</name>
<sequence length="138" mass="16130">MNKNQAINALKTGRTLTHRTFTTEEWITCRDGLYFFEDGVVVTPNEFWEERTEPAFQNGWELKNFFIKDKCICGEAVMVEVNARACGRRDNKRPHYPDTTLPEGYTNEDYPLEIITNFFCRQCSRILSQSVPSARYDD</sequence>
<dbReference type="KEGG" id="vbr:A6E01_19550"/>
<gene>
    <name evidence="1" type="ORF">A6E01_19550</name>
</gene>
<dbReference type="EMBL" id="CP016179">
    <property type="protein sequence ID" value="ANO35410.1"/>
    <property type="molecule type" value="Genomic_DNA"/>
</dbReference>
<protein>
    <submittedName>
        <fullName evidence="1">Uncharacterized protein</fullName>
    </submittedName>
</protein>
<dbReference type="AlphaFoldDB" id="A0AAN0XZB9"/>
<dbReference type="RefSeq" id="WP_065211172.1">
    <property type="nucleotide sequence ID" value="NZ_CP016179.1"/>
</dbReference>
<organism evidence="1 2">
    <name type="scientific">Vibrio breoganii</name>
    <dbReference type="NCBI Taxonomy" id="553239"/>
    <lineage>
        <taxon>Bacteria</taxon>
        <taxon>Pseudomonadati</taxon>
        <taxon>Pseudomonadota</taxon>
        <taxon>Gammaproteobacteria</taxon>
        <taxon>Vibrionales</taxon>
        <taxon>Vibrionaceae</taxon>
        <taxon>Vibrio</taxon>
    </lineage>
</organism>
<evidence type="ECO:0000313" key="2">
    <source>
        <dbReference type="Proteomes" id="UP000092018"/>
    </source>
</evidence>
<proteinExistence type="predicted"/>
<reference evidence="1 2" key="1">
    <citation type="submission" date="2016-06" db="EMBL/GenBank/DDBJ databases">
        <title>Adaptive Radiation by Waves of Gene Transfer Leads to Fine-Scale Resource Partitioning in Marine Microbes.</title>
        <authorList>
            <person name="Hehemann J.-H."/>
            <person name="Arevalo P."/>
            <person name="Datta M.S."/>
            <person name="Yu X."/>
            <person name="Corzett C."/>
            <person name="Henschel A."/>
            <person name="Preheim S.P."/>
            <person name="Timberlake S."/>
            <person name="Alm E.J."/>
            <person name="Polz M.F."/>
        </authorList>
    </citation>
    <scope>NUCLEOTIDE SEQUENCE [LARGE SCALE GENOMIC DNA]</scope>
    <source>
        <strain evidence="1 2">FF50</strain>
        <plasmid evidence="1 2">unnamed1</plasmid>
    </source>
</reference>